<keyword evidence="1" id="KW-1133">Transmembrane helix</keyword>
<keyword evidence="1" id="KW-0472">Membrane</keyword>
<protein>
    <submittedName>
        <fullName evidence="3">Uncharacterized protein</fullName>
    </submittedName>
</protein>
<gene>
    <name evidence="3" type="ORF">UX57_C0015G0021</name>
</gene>
<feature type="signal peptide" evidence="2">
    <location>
        <begin position="1"/>
        <end position="27"/>
    </location>
</feature>
<feature type="transmembrane region" description="Helical" evidence="1">
    <location>
        <begin position="195"/>
        <end position="214"/>
    </location>
</feature>
<reference evidence="3 4" key="1">
    <citation type="journal article" date="2015" name="Nature">
        <title>rRNA introns, odd ribosomes, and small enigmatic genomes across a large radiation of phyla.</title>
        <authorList>
            <person name="Brown C.T."/>
            <person name="Hug L.A."/>
            <person name="Thomas B.C."/>
            <person name="Sharon I."/>
            <person name="Castelle C.J."/>
            <person name="Singh A."/>
            <person name="Wilkins M.J."/>
            <person name="Williams K.H."/>
            <person name="Banfield J.F."/>
        </authorList>
    </citation>
    <scope>NUCLEOTIDE SEQUENCE [LARGE SCALE GENOMIC DNA]</scope>
</reference>
<dbReference type="Proteomes" id="UP000034795">
    <property type="component" value="Unassembled WGS sequence"/>
</dbReference>
<dbReference type="AlphaFoldDB" id="A0A0G1Q694"/>
<sequence>MLRAKIFFLGTMIVTSLWGIVVPTTFAAEESCECFCGYDNKGAVNKGSMIQSQCQEKCLDEDAAMIVCATSLSQYPDQDPWCFKSEVTPPLIDTCEQFGGDLDMDYQPPQCMPGSYFCYPGAADNKYTLQVSVGGLVEVGDFGTYISSMYTWLMTTMVVIAIVMIMVYGFMYIFSAGFSAAASKATKGIRRVVEGLILLFCAVALLQLVNPYLIKLQMPQIPMMRPVMLGSESSCEDLIEQGFAVDEANQETTHQAESYGNNKCGATAPYSAGATTPSVLAGSTCRFMTCDEEGTQCAITLDGNGRCVSCQEVEPDNEFGIEPNVSNCALLDTEDEYSGDEPQKITQCLYTHEPDLILNPGTVTASAAALILALGMPMTPQGLIGYGIAAESVEDVYIGTCSFIEMDCTGMTSCRDYDDLMADNNREGACLDDIRTMFPGKGNLYFEDICEADLCGLAPDGESCWANAPEEHYTGGAFYVDCVNSSFFSTGNLLDKDGNDIDWSEGLLPESCYLQ</sequence>
<comment type="caution">
    <text evidence="3">The sequence shown here is derived from an EMBL/GenBank/DDBJ whole genome shotgun (WGS) entry which is preliminary data.</text>
</comment>
<dbReference type="EMBL" id="LCMS01000015">
    <property type="protein sequence ID" value="KKU40534.1"/>
    <property type="molecule type" value="Genomic_DNA"/>
</dbReference>
<dbReference type="STRING" id="1618994.UX57_C0015G0021"/>
<name>A0A0G1Q694_9BACT</name>
<keyword evidence="1" id="KW-0812">Transmembrane</keyword>
<organism evidence="3 4">
    <name type="scientific">Candidatus Uhrbacteria bacterium GW2011_GWE2_46_68</name>
    <dbReference type="NCBI Taxonomy" id="1618994"/>
    <lineage>
        <taxon>Bacteria</taxon>
        <taxon>Candidatus Uhriibacteriota</taxon>
    </lineage>
</organism>
<proteinExistence type="predicted"/>
<feature type="transmembrane region" description="Helical" evidence="1">
    <location>
        <begin position="149"/>
        <end position="174"/>
    </location>
</feature>
<evidence type="ECO:0000313" key="3">
    <source>
        <dbReference type="EMBL" id="KKU40534.1"/>
    </source>
</evidence>
<feature type="chain" id="PRO_5002539137" evidence="2">
    <location>
        <begin position="28"/>
        <end position="515"/>
    </location>
</feature>
<accession>A0A0G1Q694</accession>
<evidence type="ECO:0000256" key="2">
    <source>
        <dbReference type="SAM" id="SignalP"/>
    </source>
</evidence>
<keyword evidence="2" id="KW-0732">Signal</keyword>
<evidence type="ECO:0000256" key="1">
    <source>
        <dbReference type="SAM" id="Phobius"/>
    </source>
</evidence>
<evidence type="ECO:0000313" key="4">
    <source>
        <dbReference type="Proteomes" id="UP000034795"/>
    </source>
</evidence>